<dbReference type="PROSITE" id="PS00061">
    <property type="entry name" value="ADH_SHORT"/>
    <property type="match status" value="1"/>
</dbReference>
<dbReference type="Pfam" id="PF13561">
    <property type="entry name" value="adh_short_C2"/>
    <property type="match status" value="1"/>
</dbReference>
<dbReference type="Gene3D" id="3.40.50.720">
    <property type="entry name" value="NAD(P)-binding Rossmann-like Domain"/>
    <property type="match status" value="1"/>
</dbReference>
<sequence>MVLGLDPVTHLGHAAALFRRVVRNELSRFALYFHFWQLLHSFPGIARCLSQAAKARAPITQSTHARRKGKSILITCASTGIGAAAARAFAQYGANVVVHYQRRRVLLHYNSSKDQAEEVAQDMRALGVTAITVGADVRDSKAIDAAVAQVVDSFGKIDVLINNAGSLVKREPIASATDELFDEIMHINARSVVALTGAALPSLRSGGGSIINVTSVAARNGGGPGALLYAASKGFVSTITKGMAKELMPDRIRVNAVAPGVTQTPFQERFRTPEQLESFRKSIPMGFIGEPDDCSGAFLYLASEAMSRYVTGQIIDVNGGQLMP</sequence>
<evidence type="ECO:0000313" key="4">
    <source>
        <dbReference type="Proteomes" id="UP000003511"/>
    </source>
</evidence>
<dbReference type="PANTHER" id="PTHR43639">
    <property type="entry name" value="OXIDOREDUCTASE, SHORT-CHAIN DEHYDROGENASE/REDUCTASE FAMILY (AFU_ORTHOLOGUE AFUA_5G02870)"/>
    <property type="match status" value="1"/>
</dbReference>
<proteinExistence type="inferred from homology"/>
<dbReference type="InterPro" id="IPR002347">
    <property type="entry name" value="SDR_fam"/>
</dbReference>
<evidence type="ECO:0000256" key="2">
    <source>
        <dbReference type="ARBA" id="ARBA00023002"/>
    </source>
</evidence>
<comment type="caution">
    <text evidence="3">The sequence shown here is derived from an EMBL/GenBank/DDBJ whole genome shotgun (WGS) entry which is preliminary data.</text>
</comment>
<dbReference type="FunFam" id="3.40.50.720:FF:000084">
    <property type="entry name" value="Short-chain dehydrogenase reductase"/>
    <property type="match status" value="1"/>
</dbReference>
<reference evidence="3 4" key="1">
    <citation type="submission" date="2011-09" db="EMBL/GenBank/DDBJ databases">
        <authorList>
            <person name="Carlier A."/>
        </authorList>
    </citation>
    <scope>NUCLEOTIDE SEQUENCE [LARGE SCALE GENOMIC DNA]</scope>
    <source>
        <strain evidence="3 4">UZHbot1</strain>
    </source>
</reference>
<dbReference type="PRINTS" id="PR00080">
    <property type="entry name" value="SDRFAMILY"/>
</dbReference>
<reference evidence="3 4" key="2">
    <citation type="submission" date="2011-10" db="EMBL/GenBank/DDBJ databases">
        <title>Draft genome sequence of Candidatus Burkholderia kirkii.</title>
        <authorList>
            <person name="Carlier A.L."/>
            <person name="Eberl L."/>
        </authorList>
    </citation>
    <scope>NUCLEOTIDE SEQUENCE [LARGE SCALE GENOMIC DNA]</scope>
    <source>
        <strain evidence="3 4">UZHbot1</strain>
    </source>
</reference>
<keyword evidence="2 3" id="KW-0560">Oxidoreductase</keyword>
<dbReference type="EC" id="1.1.1.100" evidence="3"/>
<keyword evidence="4" id="KW-1185">Reference proteome</keyword>
<dbReference type="STRING" id="1055526.BKIR_c73_0897"/>
<dbReference type="EMBL" id="CAFE01000253">
    <property type="protein sequence ID" value="CCD40554.1"/>
    <property type="molecule type" value="Genomic_DNA"/>
</dbReference>
<evidence type="ECO:0000256" key="1">
    <source>
        <dbReference type="ARBA" id="ARBA00006484"/>
    </source>
</evidence>
<dbReference type="CDD" id="cd05233">
    <property type="entry name" value="SDR_c"/>
    <property type="match status" value="1"/>
</dbReference>
<organism evidence="3 4">
    <name type="scientific">Candidatus Paraburkholderia kirkii UZHbot1</name>
    <dbReference type="NCBI Taxonomy" id="1055526"/>
    <lineage>
        <taxon>Bacteria</taxon>
        <taxon>Pseudomonadati</taxon>
        <taxon>Pseudomonadota</taxon>
        <taxon>Betaproteobacteria</taxon>
        <taxon>Burkholderiales</taxon>
        <taxon>Burkholderiaceae</taxon>
        <taxon>Paraburkholderia</taxon>
    </lineage>
</organism>
<dbReference type="SUPFAM" id="SSF51735">
    <property type="entry name" value="NAD(P)-binding Rossmann-fold domains"/>
    <property type="match status" value="1"/>
</dbReference>
<dbReference type="InterPro" id="IPR036291">
    <property type="entry name" value="NAD(P)-bd_dom_sf"/>
</dbReference>
<dbReference type="NCBIfam" id="NF005559">
    <property type="entry name" value="PRK07231.1"/>
    <property type="match status" value="1"/>
</dbReference>
<comment type="similarity">
    <text evidence="1">Belongs to the short-chain dehydrogenases/reductases (SDR) family.</text>
</comment>
<dbReference type="PANTHER" id="PTHR43639:SF1">
    <property type="entry name" value="SHORT-CHAIN DEHYDROGENASE_REDUCTASE FAMILY PROTEIN"/>
    <property type="match status" value="1"/>
</dbReference>
<evidence type="ECO:0000313" key="3">
    <source>
        <dbReference type="EMBL" id="CCD40554.1"/>
    </source>
</evidence>
<protein>
    <submittedName>
        <fullName evidence="3">3-oxoacyl-[acyl-carrier protein] reductase</fullName>
        <ecNumber evidence="3">1.1.1.100</ecNumber>
    </submittedName>
</protein>
<dbReference type="HOGENOM" id="CLU_010194_1_3_4"/>
<name>G4MHC5_9BURK</name>
<dbReference type="AlphaFoldDB" id="G4MHC5"/>
<accession>G4MHC5</accession>
<dbReference type="PRINTS" id="PR00081">
    <property type="entry name" value="GDHRDH"/>
</dbReference>
<dbReference type="BioCyc" id="CBUR1055526:G10QW-1882-MONOMER"/>
<dbReference type="GO" id="GO:0004316">
    <property type="term" value="F:3-oxoacyl-[acyl-carrier-protein] reductase (NADPH) activity"/>
    <property type="evidence" value="ECO:0007669"/>
    <property type="project" value="UniProtKB-EC"/>
</dbReference>
<dbReference type="InterPro" id="IPR020904">
    <property type="entry name" value="Sc_DH/Rdtase_CS"/>
</dbReference>
<gene>
    <name evidence="3" type="ORF">BKIR_c73_0897</name>
</gene>
<dbReference type="Proteomes" id="UP000003511">
    <property type="component" value="Unassembled WGS sequence"/>
</dbReference>